<dbReference type="PROSITE" id="PS50076">
    <property type="entry name" value="DNAJ_2"/>
    <property type="match status" value="1"/>
</dbReference>
<feature type="domain" description="J" evidence="5">
    <location>
        <begin position="2"/>
        <end position="74"/>
    </location>
</feature>
<dbReference type="InterPro" id="IPR004640">
    <property type="entry name" value="HscB"/>
</dbReference>
<organism evidence="6 7">
    <name type="scientific">Candidatus Photodesmus blepharonis</name>
    <dbReference type="NCBI Taxonomy" id="1179155"/>
    <lineage>
        <taxon>Bacteria</taxon>
        <taxon>Pseudomonadati</taxon>
        <taxon>Pseudomonadota</taxon>
        <taxon>Gammaproteobacteria</taxon>
        <taxon>Vibrionales</taxon>
        <taxon>Vibrionaceae</taxon>
        <taxon>Candidatus Photodesmus</taxon>
    </lineage>
</organism>
<dbReference type="Pfam" id="PF07743">
    <property type="entry name" value="HSCB_C"/>
    <property type="match status" value="1"/>
</dbReference>
<dbReference type="GO" id="GO:0051087">
    <property type="term" value="F:protein-folding chaperone binding"/>
    <property type="evidence" value="ECO:0007669"/>
    <property type="project" value="InterPro"/>
</dbReference>
<dbReference type="InterPro" id="IPR001623">
    <property type="entry name" value="DnaJ_domain"/>
</dbReference>
<dbReference type="InterPro" id="IPR009073">
    <property type="entry name" value="HscB_oligo_C"/>
</dbReference>
<dbReference type="HAMAP" id="MF_00682">
    <property type="entry name" value="HscB"/>
    <property type="match status" value="1"/>
</dbReference>
<dbReference type="EMBL" id="JGVK01000001">
    <property type="protein sequence ID" value="KEY91694.1"/>
    <property type="molecule type" value="Genomic_DNA"/>
</dbReference>
<evidence type="ECO:0000256" key="1">
    <source>
        <dbReference type="ARBA" id="ARBA00010476"/>
    </source>
</evidence>
<name>A0A084CPG5_9GAMM</name>
<evidence type="ECO:0000256" key="3">
    <source>
        <dbReference type="ARBA" id="ARBA00025596"/>
    </source>
</evidence>
<proteinExistence type="inferred from homology"/>
<dbReference type="CDD" id="cd06257">
    <property type="entry name" value="DnaJ"/>
    <property type="match status" value="1"/>
</dbReference>
<dbReference type="GO" id="GO:0001671">
    <property type="term" value="F:ATPase activator activity"/>
    <property type="evidence" value="ECO:0007669"/>
    <property type="project" value="InterPro"/>
</dbReference>
<dbReference type="GO" id="GO:0006457">
    <property type="term" value="P:protein folding"/>
    <property type="evidence" value="ECO:0007669"/>
    <property type="project" value="UniProtKB-UniRule"/>
</dbReference>
<comment type="function">
    <text evidence="3 4">Co-chaperone involved in the maturation of iron-sulfur cluster-containing proteins. Seems to help targeting proteins to be folded toward HscA.</text>
</comment>
<evidence type="ECO:0000259" key="5">
    <source>
        <dbReference type="PROSITE" id="PS50076"/>
    </source>
</evidence>
<comment type="subunit">
    <text evidence="4">Interacts with HscA and stimulates its ATPase activity.</text>
</comment>
<dbReference type="SMART" id="SM00271">
    <property type="entry name" value="DnaJ"/>
    <property type="match status" value="1"/>
</dbReference>
<dbReference type="GO" id="GO:0044571">
    <property type="term" value="P:[2Fe-2S] cluster assembly"/>
    <property type="evidence" value="ECO:0007669"/>
    <property type="project" value="InterPro"/>
</dbReference>
<evidence type="ECO:0000256" key="2">
    <source>
        <dbReference type="ARBA" id="ARBA00023186"/>
    </source>
</evidence>
<dbReference type="RefSeq" id="WP_034412845.1">
    <property type="nucleotide sequence ID" value="NZ_JGVK01000001.1"/>
</dbReference>
<reference evidence="6 7" key="1">
    <citation type="submission" date="2014-03" db="EMBL/GenBank/DDBJ databases">
        <title>Selection and divergence in the genomes of co-occurring obligate luminous symbionts with specific hosts.</title>
        <authorList>
            <person name="Hendry T.A."/>
            <person name="de Wet J.R."/>
            <person name="Dunlap P.V."/>
        </authorList>
    </citation>
    <scope>NUCLEOTIDE SEQUENCE [LARGE SCALE GENOMIC DNA]</scope>
    <source>
        <strain evidence="6 7">Ppalp.1</strain>
    </source>
</reference>
<accession>A0A084CPG5</accession>
<evidence type="ECO:0000313" key="7">
    <source>
        <dbReference type="Proteomes" id="UP000053784"/>
    </source>
</evidence>
<dbReference type="PANTHER" id="PTHR14021:SF15">
    <property type="entry name" value="IRON-SULFUR CLUSTER CO-CHAPERONE PROTEIN HSCB"/>
    <property type="match status" value="1"/>
</dbReference>
<dbReference type="Proteomes" id="UP000053784">
    <property type="component" value="Unassembled WGS sequence"/>
</dbReference>
<dbReference type="NCBIfam" id="TIGR00714">
    <property type="entry name" value="hscB"/>
    <property type="match status" value="1"/>
</dbReference>
<dbReference type="SUPFAM" id="SSF46565">
    <property type="entry name" value="Chaperone J-domain"/>
    <property type="match status" value="1"/>
</dbReference>
<dbReference type="AlphaFoldDB" id="A0A084CPG5"/>
<evidence type="ECO:0000313" key="6">
    <source>
        <dbReference type="EMBL" id="KEY91694.1"/>
    </source>
</evidence>
<dbReference type="STRING" id="1179155.CF67_01007"/>
<dbReference type="eggNOG" id="COG1076">
    <property type="taxonomic scope" value="Bacteria"/>
</dbReference>
<comment type="caution">
    <text evidence="6">The sequence shown here is derived from an EMBL/GenBank/DDBJ whole genome shotgun (WGS) entry which is preliminary data.</text>
</comment>
<dbReference type="InterPro" id="IPR036386">
    <property type="entry name" value="HscB_C_sf"/>
</dbReference>
<dbReference type="Gene3D" id="1.10.287.110">
    <property type="entry name" value="DnaJ domain"/>
    <property type="match status" value="1"/>
</dbReference>
<evidence type="ECO:0000256" key="4">
    <source>
        <dbReference type="HAMAP-Rule" id="MF_00682"/>
    </source>
</evidence>
<dbReference type="Gene3D" id="1.20.1280.20">
    <property type="entry name" value="HscB, C-terminal domain"/>
    <property type="match status" value="1"/>
</dbReference>
<dbReference type="PANTHER" id="PTHR14021">
    <property type="entry name" value="IRON-SULFUR CLUSTER CO-CHAPERONE PROTEIN HSCB"/>
    <property type="match status" value="1"/>
</dbReference>
<dbReference type="InterPro" id="IPR036869">
    <property type="entry name" value="J_dom_sf"/>
</dbReference>
<dbReference type="OrthoDB" id="287587at2"/>
<dbReference type="GO" id="GO:0051259">
    <property type="term" value="P:protein complex oligomerization"/>
    <property type="evidence" value="ECO:0007669"/>
    <property type="project" value="InterPro"/>
</dbReference>
<keyword evidence="2 4" id="KW-0143">Chaperone</keyword>
<dbReference type="SUPFAM" id="SSF47144">
    <property type="entry name" value="HSC20 (HSCB), C-terminal oligomerisation domain"/>
    <property type="match status" value="1"/>
</dbReference>
<comment type="similarity">
    <text evidence="1 4">Belongs to the HscB family.</text>
</comment>
<sequence length="172" mass="20566">MNYFELFDLPIQFRLDNALLSSKFRMLQKRFHPDKFVLASEQERLKSLQKALQINDAYQVLRYPLSRAEYLLLQNGFGINDRKMIQNPAFLIKQTELYEELEEVLLNPEGKDALLEFYRKVSKSYKQHLMLMEKELDAALWINAMESLKKLQFIAKFKSRIEQRIEDKSFGY</sequence>
<gene>
    <name evidence="4 6" type="primary">hscB</name>
    <name evidence="6" type="ORF">CF67_01007</name>
</gene>
<protein>
    <recommendedName>
        <fullName evidence="4">Co-chaperone protein HscB homolog</fullName>
    </recommendedName>
</protein>
<dbReference type="GO" id="GO:1990230">
    <property type="term" value="C:iron-sulfur cluster transfer complex"/>
    <property type="evidence" value="ECO:0007669"/>
    <property type="project" value="TreeGrafter"/>
</dbReference>
<keyword evidence="7" id="KW-1185">Reference proteome</keyword>